<reference evidence="1 2" key="1">
    <citation type="journal article" date="2008" name="Virology">
        <title>Characterization of Pseudomonas chlororaphis myovirus 201varphi2-1 via genomic sequencing, mass spectrometry, and electron microscopy.</title>
        <authorList>
            <person name="Thomas J.A."/>
            <person name="Rolando M.R."/>
            <person name="Carroll C.A."/>
            <person name="Shen P.S."/>
            <person name="Belnap D.M."/>
            <person name="Weintraub S.T."/>
            <person name="Serwer P."/>
            <person name="Hardies S.C."/>
        </authorList>
    </citation>
    <scope>NUCLEOTIDE SEQUENCE</scope>
</reference>
<evidence type="ECO:0000313" key="1">
    <source>
        <dbReference type="EMBL" id="ABY62873.1"/>
    </source>
</evidence>
<protein>
    <submittedName>
        <fullName evidence="1">Uncharacterized protein</fullName>
    </submittedName>
</protein>
<dbReference type="Proteomes" id="UP000002421">
    <property type="component" value="Segment"/>
</dbReference>
<keyword evidence="2" id="KW-1185">Reference proteome</keyword>
<sequence>MIGSPGFLRQAELITYLNQNTEYEELEFIKHEFLPDRWCIGNTVKGHWVQIAVVHDGKALEIDYMLDGQGHRTMAVFDTESVAKRALAYLRAETSSI</sequence>
<organismHost>
    <name type="scientific">Pseudomonas chlororaphis</name>
    <dbReference type="NCBI Taxonomy" id="587753"/>
</organismHost>
<dbReference type="EMBL" id="EU197055">
    <property type="protein sequence ID" value="ABY62873.1"/>
    <property type="molecule type" value="Genomic_DNA"/>
</dbReference>
<accession>B3FK15</accession>
<proteinExistence type="predicted"/>
<name>B3FK15_BP201</name>
<evidence type="ECO:0000313" key="2">
    <source>
        <dbReference type="Proteomes" id="UP000002421"/>
    </source>
</evidence>
<dbReference type="KEGG" id="vg:6372633"/>
<organism evidence="1 2">
    <name type="scientific">Pseudomonas phage 201phi2-1</name>
    <name type="common">Pseudomonas chlororaphis phage 201phi2-1</name>
    <dbReference type="NCBI Taxonomy" id="198110"/>
    <lineage>
        <taxon>Viruses</taxon>
        <taxon>Duplodnaviria</taxon>
        <taxon>Heunggongvirae</taxon>
        <taxon>Uroviricota</taxon>
        <taxon>Caudoviricetes</taxon>
        <taxon>Chimalliviridae</taxon>
        <taxon>Serwervirus</taxon>
        <taxon>Serwervirus 201phi21</taxon>
    </lineage>
</organism>
<gene>
    <name evidence="1" type="ORF">201phi2-1p040</name>
</gene>
<dbReference type="RefSeq" id="YP_001956765.1">
    <property type="nucleotide sequence ID" value="NC_010821.1"/>
</dbReference>